<proteinExistence type="predicted"/>
<feature type="transmembrane region" description="Helical" evidence="5">
    <location>
        <begin position="202"/>
        <end position="223"/>
    </location>
</feature>
<keyword evidence="8" id="KW-1185">Reference proteome</keyword>
<evidence type="ECO:0000256" key="3">
    <source>
        <dbReference type="ARBA" id="ARBA00022989"/>
    </source>
</evidence>
<keyword evidence="2 5" id="KW-0812">Transmembrane</keyword>
<dbReference type="Proteomes" id="UP000494163">
    <property type="component" value="Chromosome 3L"/>
</dbReference>
<dbReference type="SUPFAM" id="SSF103473">
    <property type="entry name" value="MFS general substrate transporter"/>
    <property type="match status" value="1"/>
</dbReference>
<feature type="transmembrane region" description="Helical" evidence="5">
    <location>
        <begin position="173"/>
        <end position="190"/>
    </location>
</feature>
<name>A0A0M3QWG8_DROBS</name>
<dbReference type="PANTHER" id="PTHR24064">
    <property type="entry name" value="SOLUTE CARRIER FAMILY 22 MEMBER"/>
    <property type="match status" value="1"/>
</dbReference>
<keyword evidence="3 5" id="KW-1133">Transmembrane helix</keyword>
<feature type="transmembrane region" description="Helical" evidence="5">
    <location>
        <begin position="348"/>
        <end position="365"/>
    </location>
</feature>
<dbReference type="OrthoDB" id="6884957at2759"/>
<feature type="transmembrane region" description="Helical" evidence="5">
    <location>
        <begin position="492"/>
        <end position="512"/>
    </location>
</feature>
<dbReference type="Pfam" id="PF00083">
    <property type="entry name" value="Sugar_tr"/>
    <property type="match status" value="1"/>
</dbReference>
<dbReference type="Gene3D" id="1.20.1250.20">
    <property type="entry name" value="MFS general substrate transporter like domains"/>
    <property type="match status" value="1"/>
</dbReference>
<dbReference type="CDD" id="cd17317">
    <property type="entry name" value="MFS_SLC22"/>
    <property type="match status" value="1"/>
</dbReference>
<reference evidence="7 8" key="1">
    <citation type="submission" date="2015-08" db="EMBL/GenBank/DDBJ databases">
        <title>Ancestral chromatin configuration constrains chromatin evolution on differentiating sex chromosomes in Drosophila.</title>
        <authorList>
            <person name="Zhou Q."/>
            <person name="Bachtrog D."/>
        </authorList>
    </citation>
    <scope>NUCLEOTIDE SEQUENCE [LARGE SCALE GENOMIC DNA]</scope>
    <source>
        <tissue evidence="7">Whole larvae</tissue>
    </source>
</reference>
<dbReference type="STRING" id="30019.A0A0M3QWG8"/>
<accession>A0A0M3QWG8</accession>
<feature type="non-terminal residue" evidence="7">
    <location>
        <position position="531"/>
    </location>
</feature>
<feature type="non-terminal residue" evidence="7">
    <location>
        <position position="1"/>
    </location>
</feature>
<feature type="transmembrane region" description="Helical" evidence="5">
    <location>
        <begin position="257"/>
        <end position="278"/>
    </location>
</feature>
<sequence>IPPNTENCLTFDDILVYVGEFGRYQKCLFCCMIPFEFIWCTVYLSQIFTILVPDHWCRIPELSSLSKEDQLKLAIPNGDSKKDFDRCRMYDVNYTQLLEDNVSIADKDWPKKHCNDWVYDKKQVPYDTIAMQYNWVCDDYALGAYTVTIYFVGSIVGAIIFGYTTDHCGRIPALMLANTCGLVGGVLSAFCKGFSTFAGARFVVGMAYDYCCTPIYILIMEIVGPKYRTFITQFTIAVFFTPIACLLPWLAILCNDWRIFTLATSIPIACALILYFAISESPRWLISAGKIDKGMAIIRKAAKRNGKNIPEDVLVPFEKCCHLIYAKEQTRNQNTVIDLFRTWRRCRITFILILIWMITSLVYDAHVRIITDLGPDIFITFSVACTTELPAGLLPLFLLDVVGRRNMTFAVFIICAIGSLAAGFLENIWLVATAAIIGRFGATIAYNIGLQWAAEILPTVVRGQGVALVHIMGFVASLMSPLVVYLEHYSKIAPMMIISGLSIIAVILAIFLPETKNIELPQTLQDAESMW</sequence>
<protein>
    <submittedName>
        <fullName evidence="7">CG5592</fullName>
    </submittedName>
</protein>
<feature type="transmembrane region" description="Helical" evidence="5">
    <location>
        <begin position="431"/>
        <end position="454"/>
    </location>
</feature>
<feature type="transmembrane region" description="Helical" evidence="5">
    <location>
        <begin position="230"/>
        <end position="251"/>
    </location>
</feature>
<evidence type="ECO:0000256" key="1">
    <source>
        <dbReference type="ARBA" id="ARBA00004141"/>
    </source>
</evidence>
<evidence type="ECO:0000313" key="7">
    <source>
        <dbReference type="EMBL" id="ALC44123.1"/>
    </source>
</evidence>
<gene>
    <name evidence="7" type="ORF">Dbus_chr3Lg1289</name>
</gene>
<dbReference type="InterPro" id="IPR005828">
    <property type="entry name" value="MFS_sugar_transport-like"/>
</dbReference>
<dbReference type="OMA" id="FTYFGQI"/>
<organism evidence="7 8">
    <name type="scientific">Drosophila busckii</name>
    <name type="common">Fruit fly</name>
    <dbReference type="NCBI Taxonomy" id="30019"/>
    <lineage>
        <taxon>Eukaryota</taxon>
        <taxon>Metazoa</taxon>
        <taxon>Ecdysozoa</taxon>
        <taxon>Arthropoda</taxon>
        <taxon>Hexapoda</taxon>
        <taxon>Insecta</taxon>
        <taxon>Pterygota</taxon>
        <taxon>Neoptera</taxon>
        <taxon>Endopterygota</taxon>
        <taxon>Diptera</taxon>
        <taxon>Brachycera</taxon>
        <taxon>Muscomorpha</taxon>
        <taxon>Ephydroidea</taxon>
        <taxon>Drosophilidae</taxon>
        <taxon>Drosophila</taxon>
    </lineage>
</organism>
<comment type="subcellular location">
    <subcellularLocation>
        <location evidence="1">Membrane</location>
        <topology evidence="1">Multi-pass membrane protein</topology>
    </subcellularLocation>
</comment>
<dbReference type="GO" id="GO:0016020">
    <property type="term" value="C:membrane"/>
    <property type="evidence" value="ECO:0007669"/>
    <property type="project" value="UniProtKB-SubCell"/>
</dbReference>
<dbReference type="PROSITE" id="PS50850">
    <property type="entry name" value="MFS"/>
    <property type="match status" value="1"/>
</dbReference>
<evidence type="ECO:0000313" key="8">
    <source>
        <dbReference type="Proteomes" id="UP000494163"/>
    </source>
</evidence>
<dbReference type="EMBL" id="CP012525">
    <property type="protein sequence ID" value="ALC44123.1"/>
    <property type="molecule type" value="Genomic_DNA"/>
</dbReference>
<feature type="transmembrane region" description="Helical" evidence="5">
    <location>
        <begin position="466"/>
        <end position="486"/>
    </location>
</feature>
<feature type="transmembrane region" description="Helical" evidence="5">
    <location>
        <begin position="377"/>
        <end position="399"/>
    </location>
</feature>
<evidence type="ECO:0000256" key="4">
    <source>
        <dbReference type="ARBA" id="ARBA00023136"/>
    </source>
</evidence>
<evidence type="ECO:0000256" key="2">
    <source>
        <dbReference type="ARBA" id="ARBA00022692"/>
    </source>
</evidence>
<dbReference type="AlphaFoldDB" id="A0A0M3QWG8"/>
<evidence type="ECO:0000259" key="6">
    <source>
        <dbReference type="PROSITE" id="PS50850"/>
    </source>
</evidence>
<evidence type="ECO:0000256" key="5">
    <source>
        <dbReference type="SAM" id="Phobius"/>
    </source>
</evidence>
<keyword evidence="4 5" id="KW-0472">Membrane</keyword>
<dbReference type="InterPro" id="IPR020846">
    <property type="entry name" value="MFS_dom"/>
</dbReference>
<feature type="transmembrane region" description="Helical" evidence="5">
    <location>
        <begin position="140"/>
        <end position="161"/>
    </location>
</feature>
<dbReference type="GO" id="GO:0022857">
    <property type="term" value="F:transmembrane transporter activity"/>
    <property type="evidence" value="ECO:0007669"/>
    <property type="project" value="InterPro"/>
</dbReference>
<feature type="transmembrane region" description="Helical" evidence="5">
    <location>
        <begin position="406"/>
        <end position="425"/>
    </location>
</feature>
<feature type="domain" description="Major facilitator superfamily (MFS) profile" evidence="6">
    <location>
        <begin position="71"/>
        <end position="517"/>
    </location>
</feature>
<dbReference type="InterPro" id="IPR036259">
    <property type="entry name" value="MFS_trans_sf"/>
</dbReference>